<dbReference type="InterPro" id="IPR007484">
    <property type="entry name" value="Peptidase_M28"/>
</dbReference>
<feature type="domain" description="Peptidase M28" evidence="1">
    <location>
        <begin position="222"/>
        <end position="403"/>
    </location>
</feature>
<evidence type="ECO:0000313" key="2">
    <source>
        <dbReference type="EMBL" id="HIQ24275.1"/>
    </source>
</evidence>
<dbReference type="PANTHER" id="PTHR12147">
    <property type="entry name" value="METALLOPEPTIDASE M28 FAMILY MEMBER"/>
    <property type="match status" value="1"/>
</dbReference>
<name>A0A832ZV39_9CREN</name>
<organism evidence="2 3">
    <name type="scientific">Pyrodictium delaneyi</name>
    <dbReference type="NCBI Taxonomy" id="1273541"/>
    <lineage>
        <taxon>Archaea</taxon>
        <taxon>Thermoproteota</taxon>
        <taxon>Thermoprotei</taxon>
        <taxon>Desulfurococcales</taxon>
        <taxon>Pyrodictiaceae</taxon>
        <taxon>Pyrodictium</taxon>
    </lineage>
</organism>
<accession>A0A832ZV39</accession>
<reference evidence="2" key="1">
    <citation type="journal article" date="2020" name="ISME J.">
        <title>Gammaproteobacteria mediating utilization of methyl-, sulfur- and petroleum organic compounds in deep ocean hydrothermal plumes.</title>
        <authorList>
            <person name="Zhou Z."/>
            <person name="Liu Y."/>
            <person name="Pan J."/>
            <person name="Cron B.R."/>
            <person name="Toner B.M."/>
            <person name="Anantharaman K."/>
            <person name="Breier J.A."/>
            <person name="Dick G.J."/>
            <person name="Li M."/>
        </authorList>
    </citation>
    <scope>NUCLEOTIDE SEQUENCE</scope>
    <source>
        <strain evidence="2">SZUA-1523</strain>
    </source>
</reference>
<dbReference type="InterPro" id="IPR045175">
    <property type="entry name" value="M28_fam"/>
</dbReference>
<protein>
    <submittedName>
        <fullName evidence="2">M28 family peptidase</fullName>
    </submittedName>
</protein>
<dbReference type="AlphaFoldDB" id="A0A832ZV39"/>
<comment type="caution">
    <text evidence="2">The sequence shown here is derived from an EMBL/GenBank/DDBJ whole genome shotgun (WGS) entry which is preliminary data.</text>
</comment>
<proteinExistence type="predicted"/>
<dbReference type="GO" id="GO:0008235">
    <property type="term" value="F:metalloexopeptidase activity"/>
    <property type="evidence" value="ECO:0007669"/>
    <property type="project" value="InterPro"/>
</dbReference>
<dbReference type="Gene3D" id="3.40.630.10">
    <property type="entry name" value="Zn peptidases"/>
    <property type="match status" value="1"/>
</dbReference>
<dbReference type="GO" id="GO:0006508">
    <property type="term" value="P:proteolysis"/>
    <property type="evidence" value="ECO:0007669"/>
    <property type="project" value="InterPro"/>
</dbReference>
<gene>
    <name evidence="2" type="ORF">EYH50_04420</name>
</gene>
<sequence>MGLQQLLQETARVADGLRAFELVSLLSRLHRVQGSSEVVVAAEHVAQLMGELGIETRLETLRGPLGLYEYWGFWEPRGWRLYSATLERRRSDGSWETVASSHKTPLVAVVHSPPGSVEGEARLVGSPDSYQGEPLPIVSSLVWETYYRLVEAGAEAVIAFHEGPGVRYWGLYPPFFQEPPNAPALSIEWEKALWLNRERIRIRVEAEYHTMPETPVLLARVGSDSGHAVLLTAHICHPSPGAHDNASGVAVLVEVMAALKAMENRLRDTGISVIAVASPEWTGLAAAFTQGLLEPSSLMAALSIDMVGARLDSTGGVLHLIGSPLPLASPLDPVLDAAIAASIEGPYTGLKSYEWGSDHDVAIGVGVPGSLLNEWPDRYYHTSLDTPDNLSPQRLAAIAGAIAGAVVALGERLEHAIEAAKASTSLYVYRALLSDVALEGDAREAAVKLVEYSRAYLDAIRRAVKKGEQEQPWSRDIDAAVRPPITRTYLYLRGGEAGKKMLALGERERSGAKAMMIIAAATGSMEIAKLYYQMKTGRQPSGELVELVERILVMGRG</sequence>
<dbReference type="Proteomes" id="UP000600071">
    <property type="component" value="Unassembled WGS sequence"/>
</dbReference>
<dbReference type="SUPFAM" id="SSF53187">
    <property type="entry name" value="Zn-dependent exopeptidases"/>
    <property type="match status" value="1"/>
</dbReference>
<evidence type="ECO:0000313" key="3">
    <source>
        <dbReference type="Proteomes" id="UP000600071"/>
    </source>
</evidence>
<dbReference type="Gene3D" id="3.50.30.30">
    <property type="match status" value="1"/>
</dbReference>
<dbReference type="EMBL" id="DQVR01000097">
    <property type="protein sequence ID" value="HIQ24275.1"/>
    <property type="molecule type" value="Genomic_DNA"/>
</dbReference>
<evidence type="ECO:0000259" key="1">
    <source>
        <dbReference type="Pfam" id="PF04389"/>
    </source>
</evidence>
<dbReference type="Pfam" id="PF04389">
    <property type="entry name" value="Peptidase_M28"/>
    <property type="match status" value="1"/>
</dbReference>
<dbReference type="PANTHER" id="PTHR12147:SF26">
    <property type="entry name" value="PEPTIDASE M28 DOMAIN-CONTAINING PROTEIN"/>
    <property type="match status" value="1"/>
</dbReference>